<dbReference type="GO" id="GO:0046982">
    <property type="term" value="F:protein heterodimerization activity"/>
    <property type="evidence" value="ECO:0007669"/>
    <property type="project" value="InterPro"/>
</dbReference>
<evidence type="ECO:0000256" key="3">
    <source>
        <dbReference type="ARBA" id="ARBA00006564"/>
    </source>
</evidence>
<evidence type="ECO:0008006" key="11">
    <source>
        <dbReference type="Google" id="ProtNLM"/>
    </source>
</evidence>
<evidence type="ECO:0000313" key="9">
    <source>
        <dbReference type="EMBL" id="KAK3344574.1"/>
    </source>
</evidence>
<protein>
    <recommendedName>
        <fullName evidence="11">Histone H4</fullName>
    </recommendedName>
</protein>
<feature type="region of interest" description="Disordered" evidence="8">
    <location>
        <begin position="72"/>
        <end position="99"/>
    </location>
</feature>
<dbReference type="GeneID" id="87858650"/>
<reference evidence="9" key="2">
    <citation type="submission" date="2023-06" db="EMBL/GenBank/DDBJ databases">
        <authorList>
            <consortium name="Lawrence Berkeley National Laboratory"/>
            <person name="Haridas S."/>
            <person name="Hensen N."/>
            <person name="Bonometti L."/>
            <person name="Westerberg I."/>
            <person name="Brannstrom I.O."/>
            <person name="Guillou S."/>
            <person name="Cros-Aarteil S."/>
            <person name="Calhoun S."/>
            <person name="Kuo A."/>
            <person name="Mondo S."/>
            <person name="Pangilinan J."/>
            <person name="Riley R."/>
            <person name="Labutti K."/>
            <person name="Andreopoulos B."/>
            <person name="Lipzen A."/>
            <person name="Chen C."/>
            <person name="Yanf M."/>
            <person name="Daum C."/>
            <person name="Ng V."/>
            <person name="Clum A."/>
            <person name="Steindorff A."/>
            <person name="Ohm R."/>
            <person name="Martin F."/>
            <person name="Silar P."/>
            <person name="Natvig D."/>
            <person name="Lalanne C."/>
            <person name="Gautier V."/>
            <person name="Ament-Velasquez S.L."/>
            <person name="Kruys A."/>
            <person name="Hutchinson M.I."/>
            <person name="Powell A.J."/>
            <person name="Barry K."/>
            <person name="Miller A.N."/>
            <person name="Grigoriev I.V."/>
            <person name="Debuchy R."/>
            <person name="Gladieux P."/>
            <person name="Thoren M.H."/>
            <person name="Johannesson H."/>
        </authorList>
    </citation>
    <scope>NUCLEOTIDE SEQUENCE</scope>
    <source>
        <strain evidence="9">CBS 560.94</strain>
    </source>
</reference>
<dbReference type="InterPro" id="IPR001951">
    <property type="entry name" value="Histone_H4"/>
</dbReference>
<evidence type="ECO:0000313" key="10">
    <source>
        <dbReference type="Proteomes" id="UP001278500"/>
    </source>
</evidence>
<evidence type="ECO:0000256" key="8">
    <source>
        <dbReference type="SAM" id="MobiDB-lite"/>
    </source>
</evidence>
<dbReference type="GO" id="GO:0000786">
    <property type="term" value="C:nucleosome"/>
    <property type="evidence" value="ECO:0007669"/>
    <property type="project" value="UniProtKB-KW"/>
</dbReference>
<reference evidence="9" key="1">
    <citation type="journal article" date="2023" name="Mol. Phylogenet. Evol.">
        <title>Genome-scale phylogeny and comparative genomics of the fungal order Sordariales.</title>
        <authorList>
            <person name="Hensen N."/>
            <person name="Bonometti L."/>
            <person name="Westerberg I."/>
            <person name="Brannstrom I.O."/>
            <person name="Guillou S."/>
            <person name="Cros-Aarteil S."/>
            <person name="Calhoun S."/>
            <person name="Haridas S."/>
            <person name="Kuo A."/>
            <person name="Mondo S."/>
            <person name="Pangilinan J."/>
            <person name="Riley R."/>
            <person name="LaButti K."/>
            <person name="Andreopoulos B."/>
            <person name="Lipzen A."/>
            <person name="Chen C."/>
            <person name="Yan M."/>
            <person name="Daum C."/>
            <person name="Ng V."/>
            <person name="Clum A."/>
            <person name="Steindorff A."/>
            <person name="Ohm R.A."/>
            <person name="Martin F."/>
            <person name="Silar P."/>
            <person name="Natvig D.O."/>
            <person name="Lalanne C."/>
            <person name="Gautier V."/>
            <person name="Ament-Velasquez S.L."/>
            <person name="Kruys A."/>
            <person name="Hutchinson M.I."/>
            <person name="Powell A.J."/>
            <person name="Barry K."/>
            <person name="Miller A.N."/>
            <person name="Grigoriev I.V."/>
            <person name="Debuchy R."/>
            <person name="Gladieux P."/>
            <person name="Hiltunen Thoren M."/>
            <person name="Johannesson H."/>
        </authorList>
    </citation>
    <scope>NUCLEOTIDE SEQUENCE</scope>
    <source>
        <strain evidence="9">CBS 560.94</strain>
    </source>
</reference>
<dbReference type="GO" id="GO:0030527">
    <property type="term" value="F:structural constituent of chromatin"/>
    <property type="evidence" value="ECO:0007669"/>
    <property type="project" value="InterPro"/>
</dbReference>
<dbReference type="SMART" id="SM00417">
    <property type="entry name" value="H4"/>
    <property type="match status" value="1"/>
</dbReference>
<keyword evidence="7" id="KW-0544">Nucleosome core</keyword>
<comment type="caution">
    <text evidence="9">The sequence shown here is derived from an EMBL/GenBank/DDBJ whole genome shotgun (WGS) entry which is preliminary data.</text>
</comment>
<evidence type="ECO:0000256" key="4">
    <source>
        <dbReference type="ARBA" id="ARBA00022454"/>
    </source>
</evidence>
<organism evidence="9 10">
    <name type="scientific">Neurospora tetraspora</name>
    <dbReference type="NCBI Taxonomy" id="94610"/>
    <lineage>
        <taxon>Eukaryota</taxon>
        <taxon>Fungi</taxon>
        <taxon>Dikarya</taxon>
        <taxon>Ascomycota</taxon>
        <taxon>Pezizomycotina</taxon>
        <taxon>Sordariomycetes</taxon>
        <taxon>Sordariomycetidae</taxon>
        <taxon>Sordariales</taxon>
        <taxon>Sordariaceae</taxon>
        <taxon>Neurospora</taxon>
    </lineage>
</organism>
<comment type="subcellular location">
    <subcellularLocation>
        <location evidence="2">Chromosome</location>
    </subcellularLocation>
    <subcellularLocation>
        <location evidence="1">Nucleus</location>
    </subcellularLocation>
</comment>
<evidence type="ECO:0000256" key="5">
    <source>
        <dbReference type="ARBA" id="ARBA00023125"/>
    </source>
</evidence>
<accession>A0AAE0JF88</accession>
<dbReference type="RefSeq" id="XP_062681187.1">
    <property type="nucleotide sequence ID" value="XM_062821496.1"/>
</dbReference>
<dbReference type="GO" id="GO:0005634">
    <property type="term" value="C:nucleus"/>
    <property type="evidence" value="ECO:0007669"/>
    <property type="project" value="UniProtKB-SubCell"/>
</dbReference>
<dbReference type="AlphaFoldDB" id="A0AAE0JF88"/>
<evidence type="ECO:0000256" key="1">
    <source>
        <dbReference type="ARBA" id="ARBA00004123"/>
    </source>
</evidence>
<keyword evidence="6" id="KW-0539">Nucleus</keyword>
<dbReference type="SUPFAM" id="SSF47113">
    <property type="entry name" value="Histone-fold"/>
    <property type="match status" value="1"/>
</dbReference>
<evidence type="ECO:0000256" key="6">
    <source>
        <dbReference type="ARBA" id="ARBA00023242"/>
    </source>
</evidence>
<name>A0AAE0JF88_9PEZI</name>
<sequence length="166" mass="18385">MDTTKEAFNTRIEASDKQATEWAAQMLCNKKQHDKRQADLQAKLQNQRAVRAELVKDRDNAPTRAELEAEMARMVADPADSDADAGPADEPKRGKDASKDSGYAVCYLALPSNQGFFCHQLTNLFSPGLSRNAVTYTEHAKRKTVTSLDVVYALERQGRTLYGFGG</sequence>
<proteinExistence type="inferred from homology"/>
<keyword evidence="10" id="KW-1185">Reference proteome</keyword>
<gene>
    <name evidence="9" type="ORF">B0H65DRAFT_180238</name>
</gene>
<comment type="similarity">
    <text evidence="3">Belongs to the histone H4 family.</text>
</comment>
<dbReference type="InterPro" id="IPR009072">
    <property type="entry name" value="Histone-fold"/>
</dbReference>
<evidence type="ECO:0000256" key="7">
    <source>
        <dbReference type="ARBA" id="ARBA00023269"/>
    </source>
</evidence>
<dbReference type="Proteomes" id="UP001278500">
    <property type="component" value="Unassembled WGS sequence"/>
</dbReference>
<dbReference type="GO" id="GO:0003677">
    <property type="term" value="F:DNA binding"/>
    <property type="evidence" value="ECO:0007669"/>
    <property type="project" value="UniProtKB-KW"/>
</dbReference>
<dbReference type="EMBL" id="JAUEPP010000004">
    <property type="protein sequence ID" value="KAK3344574.1"/>
    <property type="molecule type" value="Genomic_DNA"/>
</dbReference>
<keyword evidence="4" id="KW-0158">Chromosome</keyword>
<dbReference type="PANTHER" id="PTHR10484">
    <property type="entry name" value="HISTONE H4"/>
    <property type="match status" value="1"/>
</dbReference>
<feature type="compositionally biased region" description="Basic and acidic residues" evidence="8">
    <location>
        <begin position="89"/>
        <end position="99"/>
    </location>
</feature>
<keyword evidence="5" id="KW-0238">DNA-binding</keyword>
<evidence type="ECO:0000256" key="2">
    <source>
        <dbReference type="ARBA" id="ARBA00004286"/>
    </source>
</evidence>
<dbReference type="Gene3D" id="1.10.20.10">
    <property type="entry name" value="Histone, subunit A"/>
    <property type="match status" value="1"/>
</dbReference>